<keyword evidence="12 16" id="KW-0676">Redox-active center</keyword>
<dbReference type="eggNOG" id="KOG1335">
    <property type="taxonomic scope" value="Eukaryota"/>
</dbReference>
<dbReference type="PANTHER" id="PTHR22912:SF151">
    <property type="entry name" value="DIHYDROLIPOYL DEHYDROGENASE, MITOCHONDRIAL"/>
    <property type="match status" value="1"/>
</dbReference>
<keyword evidence="6" id="KW-0934">Plastid</keyword>
<dbReference type="Pfam" id="PF07992">
    <property type="entry name" value="Pyr_redox_2"/>
    <property type="match status" value="1"/>
</dbReference>
<evidence type="ECO:0000256" key="15">
    <source>
        <dbReference type="ARBA" id="ARBA00065519"/>
    </source>
</evidence>
<evidence type="ECO:0000256" key="2">
    <source>
        <dbReference type="ARBA" id="ARBA00007532"/>
    </source>
</evidence>
<evidence type="ECO:0000256" key="7">
    <source>
        <dbReference type="ARBA" id="ARBA00022827"/>
    </source>
</evidence>
<keyword evidence="7 16" id="KW-0274">FAD</keyword>
<comment type="subunit">
    <text evidence="15">Homodimer. Part of the plastidial pyruvate dehydrogenase complex (PDC) containing multiple copies of three enzymatic components: pyruvate dehydrogenase (E1), dihydrolipoamide acetyltransferase (E2) and lipoamide dehydrogenase (E3).</text>
</comment>
<comment type="catalytic activity">
    <reaction evidence="13 16">
        <text>N(6)-[(R)-dihydrolipoyl]-L-lysyl-[protein] + NAD(+) = N(6)-[(R)-lipoyl]-L-lysyl-[protein] + NADH + H(+)</text>
        <dbReference type="Rhea" id="RHEA:15045"/>
        <dbReference type="Rhea" id="RHEA-COMP:10474"/>
        <dbReference type="Rhea" id="RHEA-COMP:10475"/>
        <dbReference type="ChEBI" id="CHEBI:15378"/>
        <dbReference type="ChEBI" id="CHEBI:57540"/>
        <dbReference type="ChEBI" id="CHEBI:57945"/>
        <dbReference type="ChEBI" id="CHEBI:83099"/>
        <dbReference type="ChEBI" id="CHEBI:83100"/>
        <dbReference type="EC" id="1.8.1.4"/>
    </reaction>
</comment>
<comment type="subcellular location">
    <subcellularLocation>
        <location evidence="1">Plastid</location>
        <location evidence="1">Chloroplast stroma</location>
    </subcellularLocation>
</comment>
<dbReference type="SUPFAM" id="SSF55424">
    <property type="entry name" value="FAD/NAD-linked reductases, dimerisation (C-terminal) domain"/>
    <property type="match status" value="1"/>
</dbReference>
<dbReference type="EC" id="1.8.1.4" evidence="3 16"/>
<evidence type="ECO:0000259" key="18">
    <source>
        <dbReference type="Pfam" id="PF07992"/>
    </source>
</evidence>
<proteinExistence type="inferred from homology"/>
<reference evidence="19 20" key="1">
    <citation type="journal article" date="2013" name="Proc. Natl. Acad. Sci. U.S.A.">
        <title>Fine-scale variation in meiotic recombination in Mimulus inferred from population shotgun sequencing.</title>
        <authorList>
            <person name="Hellsten U."/>
            <person name="Wright K.M."/>
            <person name="Jenkins J."/>
            <person name="Shu S."/>
            <person name="Yuan Y."/>
            <person name="Wessler S.R."/>
            <person name="Schmutz J."/>
            <person name="Willis J.H."/>
            <person name="Rokhsar D.S."/>
        </authorList>
    </citation>
    <scope>NUCLEOTIDE SEQUENCE [LARGE SCALE GENOMIC DNA]</scope>
    <source>
        <strain evidence="20">cv. DUN x IM62</strain>
    </source>
</reference>
<evidence type="ECO:0000256" key="16">
    <source>
        <dbReference type="RuleBase" id="RU003692"/>
    </source>
</evidence>
<keyword evidence="11" id="KW-1015">Disulfide bond</keyword>
<evidence type="ECO:0000259" key="17">
    <source>
        <dbReference type="Pfam" id="PF02852"/>
    </source>
</evidence>
<dbReference type="InterPro" id="IPR012999">
    <property type="entry name" value="Pyr_OxRdtase_I_AS"/>
</dbReference>
<dbReference type="PROSITE" id="PS00076">
    <property type="entry name" value="PYRIDINE_REDOX_1"/>
    <property type="match status" value="1"/>
</dbReference>
<comment type="similarity">
    <text evidence="2 16">Belongs to the class-I pyridine nucleotide-disulfide oxidoreductase family.</text>
</comment>
<evidence type="ECO:0000256" key="8">
    <source>
        <dbReference type="ARBA" id="ARBA00022946"/>
    </source>
</evidence>
<keyword evidence="4" id="KW-0150">Chloroplast</keyword>
<evidence type="ECO:0000256" key="11">
    <source>
        <dbReference type="ARBA" id="ARBA00023157"/>
    </source>
</evidence>
<evidence type="ECO:0000256" key="3">
    <source>
        <dbReference type="ARBA" id="ARBA00012608"/>
    </source>
</evidence>
<evidence type="ECO:0000256" key="6">
    <source>
        <dbReference type="ARBA" id="ARBA00022640"/>
    </source>
</evidence>
<evidence type="ECO:0000313" key="20">
    <source>
        <dbReference type="Proteomes" id="UP000030748"/>
    </source>
</evidence>
<dbReference type="FunFam" id="3.50.50.60:FF:000043">
    <property type="entry name" value="Putative dihydrolipoyl dehydrogenase"/>
    <property type="match status" value="1"/>
</dbReference>
<dbReference type="FunFam" id="3.30.390.30:FF:000001">
    <property type="entry name" value="Dihydrolipoyl dehydrogenase"/>
    <property type="match status" value="1"/>
</dbReference>
<dbReference type="InterPro" id="IPR023753">
    <property type="entry name" value="FAD/NAD-binding_dom"/>
</dbReference>
<keyword evidence="8" id="KW-0809">Transit peptide</keyword>
<comment type="miscellaneous">
    <text evidence="16">The active site is a redox-active disulfide bond.</text>
</comment>
<evidence type="ECO:0000256" key="1">
    <source>
        <dbReference type="ARBA" id="ARBA00004470"/>
    </source>
</evidence>
<dbReference type="InterPro" id="IPR016156">
    <property type="entry name" value="FAD/NAD-linked_Rdtase_dimer_sf"/>
</dbReference>
<dbReference type="Gene3D" id="3.30.390.30">
    <property type="match status" value="1"/>
</dbReference>
<dbReference type="InterPro" id="IPR006258">
    <property type="entry name" value="Lipoamide_DH"/>
</dbReference>
<dbReference type="GO" id="GO:0004148">
    <property type="term" value="F:dihydrolipoyl dehydrogenase (NADH) activity"/>
    <property type="evidence" value="ECO:0000318"/>
    <property type="project" value="GO_Central"/>
</dbReference>
<accession>A0A022RLA7</accession>
<comment type="cofactor">
    <cofactor evidence="16">
        <name>FAD</name>
        <dbReference type="ChEBI" id="CHEBI:57692"/>
    </cofactor>
    <text evidence="16">Binds 1 FAD per subunit.</text>
</comment>
<dbReference type="EMBL" id="KI630401">
    <property type="protein sequence ID" value="EYU40513.1"/>
    <property type="molecule type" value="Genomic_DNA"/>
</dbReference>
<dbReference type="Gene3D" id="3.50.50.60">
    <property type="entry name" value="FAD/NAD(P)-binding domain"/>
    <property type="match status" value="2"/>
</dbReference>
<dbReference type="PhylomeDB" id="A0A022RLA7"/>
<dbReference type="PANTHER" id="PTHR22912">
    <property type="entry name" value="DISULFIDE OXIDOREDUCTASE"/>
    <property type="match status" value="1"/>
</dbReference>
<dbReference type="GO" id="GO:0046685">
    <property type="term" value="P:response to arsenic-containing substance"/>
    <property type="evidence" value="ECO:0007669"/>
    <property type="project" value="UniProtKB-ARBA"/>
</dbReference>
<feature type="domain" description="FAD/NAD(P)-binding" evidence="18">
    <location>
        <begin position="86"/>
        <end position="418"/>
    </location>
</feature>
<dbReference type="InterPro" id="IPR004099">
    <property type="entry name" value="Pyr_nucl-diS_OxRdtase_dimer"/>
</dbReference>
<dbReference type="InterPro" id="IPR050151">
    <property type="entry name" value="Class-I_Pyr_Nuc-Dis_Oxidored"/>
</dbReference>
<dbReference type="PRINTS" id="PR00411">
    <property type="entry name" value="PNDRDTASEI"/>
</dbReference>
<name>A0A022RLA7_ERYGU</name>
<evidence type="ECO:0000256" key="13">
    <source>
        <dbReference type="ARBA" id="ARBA00049187"/>
    </source>
</evidence>
<gene>
    <name evidence="19" type="ORF">MIMGU_mgv1a003282mg</name>
</gene>
<evidence type="ECO:0000313" key="19">
    <source>
        <dbReference type="EMBL" id="EYU40513.1"/>
    </source>
</evidence>
<dbReference type="Pfam" id="PF02852">
    <property type="entry name" value="Pyr_redox_dim"/>
    <property type="match status" value="1"/>
</dbReference>
<dbReference type="SUPFAM" id="SSF51905">
    <property type="entry name" value="FAD/NAD(P)-binding domain"/>
    <property type="match status" value="1"/>
</dbReference>
<evidence type="ECO:0000256" key="5">
    <source>
        <dbReference type="ARBA" id="ARBA00022630"/>
    </source>
</evidence>
<dbReference type="GO" id="GO:0006103">
    <property type="term" value="P:2-oxoglutarate metabolic process"/>
    <property type="evidence" value="ECO:0000318"/>
    <property type="project" value="GO_Central"/>
</dbReference>
<dbReference type="GO" id="GO:0045252">
    <property type="term" value="C:oxoglutarate dehydrogenase complex"/>
    <property type="evidence" value="ECO:0000318"/>
    <property type="project" value="GO_Central"/>
</dbReference>
<dbReference type="InterPro" id="IPR036188">
    <property type="entry name" value="FAD/NAD-bd_sf"/>
</dbReference>
<evidence type="ECO:0000256" key="14">
    <source>
        <dbReference type="ARBA" id="ARBA00059226"/>
    </source>
</evidence>
<dbReference type="Proteomes" id="UP000030748">
    <property type="component" value="Unassembled WGS sequence"/>
</dbReference>
<comment type="function">
    <text evidence="14">Lipoamide dehydrogenase is a component of the plastidial pyruvate dehydrogenase complex (PDC).</text>
</comment>
<keyword evidence="9 16" id="KW-0560">Oxidoreductase</keyword>
<dbReference type="PRINTS" id="PR00368">
    <property type="entry name" value="FADPNR"/>
</dbReference>
<dbReference type="AlphaFoldDB" id="A0A022RLA7"/>
<evidence type="ECO:0000256" key="10">
    <source>
        <dbReference type="ARBA" id="ARBA00023027"/>
    </source>
</evidence>
<evidence type="ECO:0000256" key="4">
    <source>
        <dbReference type="ARBA" id="ARBA00022528"/>
    </source>
</evidence>
<feature type="domain" description="Pyridine nucleotide-disulphide oxidoreductase dimerisation" evidence="17">
    <location>
        <begin position="437"/>
        <end position="548"/>
    </location>
</feature>
<dbReference type="STRING" id="4155.A0A022RLA7"/>
<evidence type="ECO:0000256" key="12">
    <source>
        <dbReference type="ARBA" id="ARBA00023284"/>
    </source>
</evidence>
<organism evidence="19 20">
    <name type="scientific">Erythranthe guttata</name>
    <name type="common">Yellow monkey flower</name>
    <name type="synonym">Mimulus guttatus</name>
    <dbReference type="NCBI Taxonomy" id="4155"/>
    <lineage>
        <taxon>Eukaryota</taxon>
        <taxon>Viridiplantae</taxon>
        <taxon>Streptophyta</taxon>
        <taxon>Embryophyta</taxon>
        <taxon>Tracheophyta</taxon>
        <taxon>Spermatophyta</taxon>
        <taxon>Magnoliopsida</taxon>
        <taxon>eudicotyledons</taxon>
        <taxon>Gunneridae</taxon>
        <taxon>Pentapetalae</taxon>
        <taxon>asterids</taxon>
        <taxon>lamiids</taxon>
        <taxon>Lamiales</taxon>
        <taxon>Phrymaceae</taxon>
        <taxon>Erythranthe</taxon>
    </lineage>
</organism>
<sequence>MQSAISLSLSSPSPIARSAVTDASSPAPRSLRFCGLRREAFDVKASFDAPSLRLNRFNLHSKSSNSCKVFAALNGNGTPPSGGFDYDLVIIGAGVGGHGAALHAVEKGLKTAIIEGDVIGGTCVNRGCVPSKALLAVSGRMRELQNEHHMKSFGLQVAAAGYDRQGVADHANNLASKIRNNLTNSLKSLGVDILTGVGTVLGPQKLKYGKGDNIITAKDIIIATGSVPLVPKGIEVDGKTVITSDHALKLESVPEWIAIVGSGYIGLEFSDVYTALGSEVTFIEALDQLMPGFDPEIGKLAQRVLINPRKIDSYTGVFASKITPAKDGKPVQIELIDAKTKEPKDTLEVDAALIATGRAPFTQGLGLENINVQTQRGFIPVDERMRVIDANGKLVPHLYCIGDANGKMMLAHAASAQGISVVEQVSGQDHVLNHLSIPAACFTHPEISMVGLTEPQAREKAEKEGFEISIAKTSFKANTKALAENEGEGLAKLIYRPDTGEILGVHIFGMHAADLIHEASNAIAMGTRLQELKFAVHAHPTLSEVLDELFKSAKVKRKPPLSSEPKPPLIFQWLKSARLIKLLSQFQSRLPRLQ</sequence>
<dbReference type="GO" id="GO:0005739">
    <property type="term" value="C:mitochondrion"/>
    <property type="evidence" value="ECO:0000318"/>
    <property type="project" value="GO_Central"/>
</dbReference>
<keyword evidence="10 16" id="KW-0520">NAD</keyword>
<keyword evidence="20" id="KW-1185">Reference proteome</keyword>
<evidence type="ECO:0000256" key="9">
    <source>
        <dbReference type="ARBA" id="ARBA00023002"/>
    </source>
</evidence>
<dbReference type="GO" id="GO:0050660">
    <property type="term" value="F:flavin adenine dinucleotide binding"/>
    <property type="evidence" value="ECO:0000318"/>
    <property type="project" value="GO_Central"/>
</dbReference>
<keyword evidence="5 16" id="KW-0285">Flavoprotein</keyword>
<protein>
    <recommendedName>
        <fullName evidence="3 16">Dihydrolipoyl dehydrogenase</fullName>
        <ecNumber evidence="3 16">1.8.1.4</ecNumber>
    </recommendedName>
</protein>
<dbReference type="NCBIfam" id="TIGR01350">
    <property type="entry name" value="lipoamide_DH"/>
    <property type="match status" value="1"/>
</dbReference>
<dbReference type="GO" id="GO:0009570">
    <property type="term" value="C:chloroplast stroma"/>
    <property type="evidence" value="ECO:0007669"/>
    <property type="project" value="UniProtKB-SubCell"/>
</dbReference>